<sequence length="164" mass="18973">MEDVVDVFRSSTEKWLFGSFSGWLTLIVCFGGLALAAYFEIPWFLLLSLAGVLKIGHKWLTYMAAKYEITSQRLIVKRGIIFKNIDEVELYRVKDVKVEFSLLNQLLDIGKITLISSDRTSREGPIILPDVHQARDRREILRDLVQTERVRRGVREIDYEPDAL</sequence>
<accession>A0A3D9FI34</accession>
<name>A0A3D9FI34_9SPHN</name>
<evidence type="ECO:0000256" key="1">
    <source>
        <dbReference type="SAM" id="Phobius"/>
    </source>
</evidence>
<dbReference type="Pfam" id="PF03703">
    <property type="entry name" value="bPH_2"/>
    <property type="match status" value="1"/>
</dbReference>
<feature type="domain" description="YdbS-like PH" evidence="2">
    <location>
        <begin position="62"/>
        <end position="132"/>
    </location>
</feature>
<protein>
    <submittedName>
        <fullName evidence="3">PH (Pleckstrin Homology) domain-containing protein</fullName>
    </submittedName>
</protein>
<dbReference type="Proteomes" id="UP000256310">
    <property type="component" value="Unassembled WGS sequence"/>
</dbReference>
<dbReference type="EMBL" id="QRDP01000004">
    <property type="protein sequence ID" value="RED17454.1"/>
    <property type="molecule type" value="Genomic_DNA"/>
</dbReference>
<dbReference type="AlphaFoldDB" id="A0A3D9FI34"/>
<comment type="caution">
    <text evidence="3">The sequence shown here is derived from an EMBL/GenBank/DDBJ whole genome shotgun (WGS) entry which is preliminary data.</text>
</comment>
<organism evidence="3 4">
    <name type="scientific">Parasphingopyxis lamellibrachiae</name>
    <dbReference type="NCBI Taxonomy" id="680125"/>
    <lineage>
        <taxon>Bacteria</taxon>
        <taxon>Pseudomonadati</taxon>
        <taxon>Pseudomonadota</taxon>
        <taxon>Alphaproteobacteria</taxon>
        <taxon>Sphingomonadales</taxon>
        <taxon>Sphingomonadaceae</taxon>
        <taxon>Parasphingopyxis</taxon>
    </lineage>
</organism>
<feature type="transmembrane region" description="Helical" evidence="1">
    <location>
        <begin position="20"/>
        <end position="53"/>
    </location>
</feature>
<gene>
    <name evidence="3" type="ORF">DFR46_2501</name>
</gene>
<dbReference type="RefSeq" id="WP_116236724.1">
    <property type="nucleotide sequence ID" value="NZ_QRDP01000004.1"/>
</dbReference>
<evidence type="ECO:0000313" key="3">
    <source>
        <dbReference type="EMBL" id="RED17454.1"/>
    </source>
</evidence>
<dbReference type="InterPro" id="IPR005182">
    <property type="entry name" value="YdbS-like_PH"/>
</dbReference>
<dbReference type="OrthoDB" id="9790842at2"/>
<proteinExistence type="predicted"/>
<keyword evidence="1" id="KW-0472">Membrane</keyword>
<keyword evidence="1" id="KW-1133">Transmembrane helix</keyword>
<reference evidence="3 4" key="1">
    <citation type="submission" date="2018-07" db="EMBL/GenBank/DDBJ databases">
        <title>Genomic Encyclopedia of Type Strains, Phase IV (KMG-IV): sequencing the most valuable type-strain genomes for metagenomic binning, comparative biology and taxonomic classification.</title>
        <authorList>
            <person name="Goeker M."/>
        </authorList>
    </citation>
    <scope>NUCLEOTIDE SEQUENCE [LARGE SCALE GENOMIC DNA]</scope>
    <source>
        <strain evidence="3 4">DSM 26725</strain>
    </source>
</reference>
<keyword evidence="4" id="KW-1185">Reference proteome</keyword>
<evidence type="ECO:0000259" key="2">
    <source>
        <dbReference type="Pfam" id="PF03703"/>
    </source>
</evidence>
<keyword evidence="1" id="KW-0812">Transmembrane</keyword>
<evidence type="ECO:0000313" key="4">
    <source>
        <dbReference type="Proteomes" id="UP000256310"/>
    </source>
</evidence>